<evidence type="ECO:0000313" key="3">
    <source>
        <dbReference type="EMBL" id="SEJ57864.1"/>
    </source>
</evidence>
<dbReference type="RefSeq" id="WP_420415879.1">
    <property type="nucleotide sequence ID" value="NZ_CBDCHJ010000006.1"/>
</dbReference>
<feature type="domain" description="Extensin-like C-terminal" evidence="2">
    <location>
        <begin position="100"/>
        <end position="280"/>
    </location>
</feature>
<feature type="region of interest" description="Disordered" evidence="1">
    <location>
        <begin position="36"/>
        <end position="90"/>
    </location>
</feature>
<gene>
    <name evidence="3" type="ORF">SAMN04487940_107154</name>
</gene>
<evidence type="ECO:0000313" key="4">
    <source>
        <dbReference type="Proteomes" id="UP000182932"/>
    </source>
</evidence>
<keyword evidence="4" id="KW-1185">Reference proteome</keyword>
<dbReference type="AlphaFoldDB" id="A0A975ZNN1"/>
<evidence type="ECO:0000256" key="1">
    <source>
        <dbReference type="SAM" id="MobiDB-lite"/>
    </source>
</evidence>
<protein>
    <submittedName>
        <fullName evidence="3">Uncharacterized conserved protein</fullName>
    </submittedName>
</protein>
<dbReference type="EMBL" id="FNYY01000007">
    <property type="protein sequence ID" value="SEJ57864.1"/>
    <property type="molecule type" value="Genomic_DNA"/>
</dbReference>
<accession>A0A975ZNN1</accession>
<sequence length="280" mass="29012">MPPAAAAGDRVSQSGGMWGAVLVAALVAFPVVAQEADAPARPEVPPETSLKPQARPADRAGTPDADEPGRDAPLAAGQALAPETPPKPDRIAMGTAELAACLAALDLLGVQYQTIAPISEPEDAACGIRQPVEVSALPGGVALEPAGQMRCETALALGQWVQDFVIPAAERLPERGALAAIDQGSSYICRRRNSQPDGKLSEHAVGNGIDITGFRFASGAPIPIQPRERDGGMAEAFQDTVRATACLHFTTVLGPGTDATHSDHLHLDVIARSSGFRLCQ</sequence>
<dbReference type="InterPro" id="IPR009683">
    <property type="entry name" value="Extensin-like_C"/>
</dbReference>
<evidence type="ECO:0000259" key="2">
    <source>
        <dbReference type="Pfam" id="PF06904"/>
    </source>
</evidence>
<name>A0A975ZNN1_9RHOB</name>
<comment type="caution">
    <text evidence="3">The sequence shown here is derived from an EMBL/GenBank/DDBJ whole genome shotgun (WGS) entry which is preliminary data.</text>
</comment>
<organism evidence="3 4">
    <name type="scientific">Marinovum algicola</name>
    <dbReference type="NCBI Taxonomy" id="42444"/>
    <lineage>
        <taxon>Bacteria</taxon>
        <taxon>Pseudomonadati</taxon>
        <taxon>Pseudomonadota</taxon>
        <taxon>Alphaproteobacteria</taxon>
        <taxon>Rhodobacterales</taxon>
        <taxon>Roseobacteraceae</taxon>
        <taxon>Marinovum</taxon>
    </lineage>
</organism>
<dbReference type="Pfam" id="PF06904">
    <property type="entry name" value="Extensin-like_C"/>
    <property type="match status" value="1"/>
</dbReference>
<dbReference type="Proteomes" id="UP000182932">
    <property type="component" value="Unassembled WGS sequence"/>
</dbReference>
<proteinExistence type="predicted"/>
<reference evidence="3 4" key="1">
    <citation type="submission" date="2016-10" db="EMBL/GenBank/DDBJ databases">
        <authorList>
            <person name="Varghese N."/>
            <person name="Submissions S."/>
        </authorList>
    </citation>
    <scope>NUCLEOTIDE SEQUENCE [LARGE SCALE GENOMIC DNA]</scope>
    <source>
        <strain evidence="3 4">FF3</strain>
    </source>
</reference>